<accession>U7QWZ9</accession>
<dbReference type="RefSeq" id="WP_021325429.1">
    <property type="nucleotide sequence ID" value="NZ_AXDT01000193.1"/>
</dbReference>
<protein>
    <recommendedName>
        <fullName evidence="1">Phage tail collar domain-containing protein</fullName>
    </recommendedName>
</protein>
<feature type="domain" description="Phage tail collar" evidence="1">
    <location>
        <begin position="110"/>
        <end position="131"/>
    </location>
</feature>
<organism evidence="2 3">
    <name type="scientific">Photorhabdus temperata J3</name>
    <dbReference type="NCBI Taxonomy" id="1389415"/>
    <lineage>
        <taxon>Bacteria</taxon>
        <taxon>Pseudomonadati</taxon>
        <taxon>Pseudomonadota</taxon>
        <taxon>Gammaproteobacteria</taxon>
        <taxon>Enterobacterales</taxon>
        <taxon>Morganellaceae</taxon>
        <taxon>Photorhabdus</taxon>
    </lineage>
</organism>
<dbReference type="PATRIC" id="fig|1389415.4.peg.3911"/>
<dbReference type="CDD" id="cd22641">
    <property type="entry name" value="C24-like"/>
    <property type="match status" value="1"/>
</dbReference>
<dbReference type="AlphaFoldDB" id="U7QWZ9"/>
<dbReference type="Gene3D" id="2.10.25.20">
    <property type="entry name" value="reovirus attachment protein sigma1, domain 1"/>
    <property type="match status" value="1"/>
</dbReference>
<dbReference type="SUPFAM" id="SSF88874">
    <property type="entry name" value="Receptor-binding domain of short tail fibre protein gp12"/>
    <property type="match status" value="1"/>
</dbReference>
<evidence type="ECO:0000313" key="2">
    <source>
        <dbReference type="EMBL" id="ERT11505.1"/>
    </source>
</evidence>
<evidence type="ECO:0000259" key="1">
    <source>
        <dbReference type="Pfam" id="PF07484"/>
    </source>
</evidence>
<gene>
    <name evidence="2" type="ORF">O185_19530</name>
</gene>
<name>U7QWZ9_PHOTE</name>
<reference evidence="2 3" key="1">
    <citation type="submission" date="2013-10" db="EMBL/GenBank/DDBJ databases">
        <title>Whole Genome Shotgun Sequence of Photorhabdus temperata J3.</title>
        <authorList>
            <person name="Park G.-S."/>
            <person name="Hong S.-J."/>
            <person name="Shin J.-H."/>
        </authorList>
    </citation>
    <scope>NUCLEOTIDE SEQUENCE [LARGE SCALE GENOMIC DNA]</scope>
    <source>
        <strain evidence="2 3">J3</strain>
    </source>
</reference>
<keyword evidence="3" id="KW-1185">Reference proteome</keyword>
<sequence>MSTEKYLKSNIKIDDLKNRFKEGSIPLQTDFANLIDIADIGRRAVGKAPDQTNNQNSALELNDNSGLAVKVNTNGGIIVDENGVSIKTGNGIKVDSSGISIDPTNVLPRGMIVMFSGNSAPHGWELCDGNNGTPNLIDRFILGGDFAGINGKSNITYSGLKNSKSFSFNSDEATLNINGKTTDSSLSINQIPNHNHLSGMVIDTKDNNKYGYHEIKKPENLWTVPTANNTRNAFQYHSSGVIGSTGVVAQNSQETHNHDIDLKNTGKHSHNSRITVPYYILAFIMKN</sequence>
<evidence type="ECO:0000313" key="3">
    <source>
        <dbReference type="Proteomes" id="UP000017133"/>
    </source>
</evidence>
<dbReference type="InterPro" id="IPR011083">
    <property type="entry name" value="Phage_tail_collar_dom"/>
</dbReference>
<dbReference type="Proteomes" id="UP000017133">
    <property type="component" value="Unassembled WGS sequence"/>
</dbReference>
<dbReference type="Pfam" id="PF07484">
    <property type="entry name" value="Collar"/>
    <property type="match status" value="1"/>
</dbReference>
<comment type="caution">
    <text evidence="2">The sequence shown here is derived from an EMBL/GenBank/DDBJ whole genome shotgun (WGS) entry which is preliminary data.</text>
</comment>
<proteinExistence type="predicted"/>
<dbReference type="EMBL" id="AXDT01000193">
    <property type="protein sequence ID" value="ERT11505.1"/>
    <property type="molecule type" value="Genomic_DNA"/>
</dbReference>